<dbReference type="InterPro" id="IPR036291">
    <property type="entry name" value="NAD(P)-bd_dom_sf"/>
</dbReference>
<dbReference type="Gene3D" id="3.40.50.720">
    <property type="entry name" value="NAD(P)-binding Rossmann-like Domain"/>
    <property type="match status" value="1"/>
</dbReference>
<protein>
    <submittedName>
        <fullName evidence="3">Enoyl-CoA hydratase</fullName>
        <ecNumber evidence="3">1.1.1.35</ecNumber>
        <ecNumber evidence="3">4.2.1.17</ecNumber>
    </submittedName>
</protein>
<dbReference type="Pfam" id="PF02737">
    <property type="entry name" value="3HCDH_N"/>
    <property type="match status" value="1"/>
</dbReference>
<keyword evidence="3" id="KW-0456">Lyase</keyword>
<dbReference type="EC" id="1.1.1.35" evidence="3"/>
<dbReference type="SUPFAM" id="SSF51735">
    <property type="entry name" value="NAD(P)-binding Rossmann-fold domains"/>
    <property type="match status" value="1"/>
</dbReference>
<organism evidence="3 4">
    <name type="scientific">Geobacillus stearothermophilus</name>
    <name type="common">Bacillus stearothermophilus</name>
    <dbReference type="NCBI Taxonomy" id="1422"/>
    <lineage>
        <taxon>Bacteria</taxon>
        <taxon>Bacillati</taxon>
        <taxon>Bacillota</taxon>
        <taxon>Bacilli</taxon>
        <taxon>Bacillales</taxon>
        <taxon>Anoxybacillaceae</taxon>
        <taxon>Geobacillus</taxon>
    </lineage>
</organism>
<gene>
    <name evidence="3" type="ORF">B4114_2586</name>
</gene>
<dbReference type="GO" id="GO:0003857">
    <property type="term" value="F:(3S)-3-hydroxyacyl-CoA dehydrogenase (NAD+) activity"/>
    <property type="evidence" value="ECO:0007669"/>
    <property type="project" value="UniProtKB-EC"/>
</dbReference>
<dbReference type="PANTHER" id="PTHR48075:SF7">
    <property type="entry name" value="3-HYDROXYACYL-COA DEHYDROGENASE-RELATED"/>
    <property type="match status" value="1"/>
</dbReference>
<comment type="similarity">
    <text evidence="1">Belongs to the 3-hydroxyacyl-CoA dehydrogenase family.</text>
</comment>
<reference evidence="3 4" key="1">
    <citation type="submission" date="2016-01" db="EMBL/GenBank/DDBJ databases">
        <title>Draft Genome Sequences of Seven Thermophilic Sporeformers Isolated from Foods.</title>
        <authorList>
            <person name="Berendsen E.M."/>
            <person name="Wells-Bennik M.H."/>
            <person name="Krawcyk A.O."/>
            <person name="De Jong A."/>
            <person name="Holsappel S."/>
            <person name="Eijlander R.T."/>
            <person name="Kuipers O.P."/>
        </authorList>
    </citation>
    <scope>NUCLEOTIDE SEQUENCE [LARGE SCALE GENOMIC DNA]</scope>
    <source>
        <strain evidence="3 4">B4114</strain>
    </source>
</reference>
<comment type="caution">
    <text evidence="3">The sequence shown here is derived from an EMBL/GenBank/DDBJ whole genome shotgun (WGS) entry which is preliminary data.</text>
</comment>
<proteinExistence type="inferred from homology"/>
<dbReference type="InterPro" id="IPR006176">
    <property type="entry name" value="3-OHacyl-CoA_DH_NAD-bd"/>
</dbReference>
<dbReference type="Proteomes" id="UP000075517">
    <property type="component" value="Unassembled WGS sequence"/>
</dbReference>
<accession>A0A150NCT7</accession>
<evidence type="ECO:0000313" key="3">
    <source>
        <dbReference type="EMBL" id="KYD34528.1"/>
    </source>
</evidence>
<dbReference type="PANTHER" id="PTHR48075">
    <property type="entry name" value="3-HYDROXYACYL-COA DEHYDROGENASE FAMILY PROTEIN"/>
    <property type="match status" value="1"/>
</dbReference>
<dbReference type="GO" id="GO:0070403">
    <property type="term" value="F:NAD+ binding"/>
    <property type="evidence" value="ECO:0007669"/>
    <property type="project" value="InterPro"/>
</dbReference>
<dbReference type="EC" id="4.2.1.17" evidence="3"/>
<dbReference type="PATRIC" id="fig|1422.17.peg.2604"/>
<evidence type="ECO:0000256" key="1">
    <source>
        <dbReference type="ARBA" id="ARBA00009463"/>
    </source>
</evidence>
<sequence>MGKRIRRAAVLGFGVMGSGIAAHLANVGIPTLLLDIVPRELTKEEEAKGWTLEHKQVRNRLANQALERMKKQKPAPLMAQDNLALIETGNFEDDFHRLADVDWIIEVVVENLDVKRSVFARVDEVRTAGDDRQLEHIRHLDRCDGGGAFG</sequence>
<dbReference type="GO" id="GO:0006631">
    <property type="term" value="P:fatty acid metabolic process"/>
    <property type="evidence" value="ECO:0007669"/>
    <property type="project" value="InterPro"/>
</dbReference>
<evidence type="ECO:0000313" key="4">
    <source>
        <dbReference type="Proteomes" id="UP000075517"/>
    </source>
</evidence>
<feature type="domain" description="3-hydroxyacyl-CoA dehydrogenase NAD binding" evidence="2">
    <location>
        <begin position="8"/>
        <end position="126"/>
    </location>
</feature>
<name>A0A150NCT7_GEOSE</name>
<evidence type="ECO:0000259" key="2">
    <source>
        <dbReference type="Pfam" id="PF02737"/>
    </source>
</evidence>
<dbReference type="EMBL" id="LQYY01000044">
    <property type="protein sequence ID" value="KYD34528.1"/>
    <property type="molecule type" value="Genomic_DNA"/>
</dbReference>
<dbReference type="AlphaFoldDB" id="A0A150NCT7"/>
<dbReference type="GO" id="GO:0004300">
    <property type="term" value="F:enoyl-CoA hydratase activity"/>
    <property type="evidence" value="ECO:0007669"/>
    <property type="project" value="UniProtKB-EC"/>
</dbReference>
<keyword evidence="3" id="KW-0560">Oxidoreductase</keyword>